<dbReference type="AlphaFoldDB" id="A0A8H7RWC8"/>
<dbReference type="OrthoDB" id="6119954at2759"/>
<dbReference type="SUPFAM" id="SSF53187">
    <property type="entry name" value="Zn-dependent exopeptidases"/>
    <property type="match status" value="1"/>
</dbReference>
<dbReference type="InterPro" id="IPR052030">
    <property type="entry name" value="Peptidase_M20/M20A_hydrolases"/>
</dbReference>
<dbReference type="EMBL" id="JAEPRB010000267">
    <property type="protein sequence ID" value="KAG2217860.1"/>
    <property type="molecule type" value="Genomic_DNA"/>
</dbReference>
<protein>
    <submittedName>
        <fullName evidence="1">Uncharacterized protein</fullName>
    </submittedName>
</protein>
<dbReference type="PANTHER" id="PTHR30575">
    <property type="entry name" value="PEPTIDASE M20"/>
    <property type="match status" value="1"/>
</dbReference>
<sequence length="168" mass="18645">MSFQVYYAAGKFYCRSITRTELAELKPKVENCFKAAAGATGCEVKLTWAPYGAIDDVFQNEALAHRFIDYMKQVGSPFLPRSEEEKMVSGSTDFGNISWEVPSIHPGFDIGTVAANHTKEFAKQAATMKAHHCVIRAAMCLSRTAANVFLDDELYENAVANFKNGKHH</sequence>
<dbReference type="PANTHER" id="PTHR30575:SF0">
    <property type="entry name" value="XAA-ARG DIPEPTIDASE"/>
    <property type="match status" value="1"/>
</dbReference>
<dbReference type="Gene3D" id="3.30.70.360">
    <property type="match status" value="1"/>
</dbReference>
<organism evidence="1 2">
    <name type="scientific">Circinella minor</name>
    <dbReference type="NCBI Taxonomy" id="1195481"/>
    <lineage>
        <taxon>Eukaryota</taxon>
        <taxon>Fungi</taxon>
        <taxon>Fungi incertae sedis</taxon>
        <taxon>Mucoromycota</taxon>
        <taxon>Mucoromycotina</taxon>
        <taxon>Mucoromycetes</taxon>
        <taxon>Mucorales</taxon>
        <taxon>Lichtheimiaceae</taxon>
        <taxon>Circinella</taxon>
    </lineage>
</organism>
<gene>
    <name evidence="1" type="ORF">INT45_012775</name>
</gene>
<name>A0A8H7RWC8_9FUNG</name>
<dbReference type="GO" id="GO:0016805">
    <property type="term" value="F:dipeptidase activity"/>
    <property type="evidence" value="ECO:0007669"/>
    <property type="project" value="TreeGrafter"/>
</dbReference>
<accession>A0A8H7RWC8</accession>
<evidence type="ECO:0000313" key="2">
    <source>
        <dbReference type="Proteomes" id="UP000646827"/>
    </source>
</evidence>
<reference evidence="1 2" key="1">
    <citation type="submission" date="2020-12" db="EMBL/GenBank/DDBJ databases">
        <title>Metabolic potential, ecology and presence of endohyphal bacteria is reflected in genomic diversity of Mucoromycotina.</title>
        <authorList>
            <person name="Muszewska A."/>
            <person name="Okrasinska A."/>
            <person name="Steczkiewicz K."/>
            <person name="Drgas O."/>
            <person name="Orlowska M."/>
            <person name="Perlinska-Lenart U."/>
            <person name="Aleksandrzak-Piekarczyk T."/>
            <person name="Szatraj K."/>
            <person name="Zielenkiewicz U."/>
            <person name="Pilsyk S."/>
            <person name="Malc E."/>
            <person name="Mieczkowski P."/>
            <person name="Kruszewska J.S."/>
            <person name="Biernat P."/>
            <person name="Pawlowska J."/>
        </authorList>
    </citation>
    <scope>NUCLEOTIDE SEQUENCE [LARGE SCALE GENOMIC DNA]</scope>
    <source>
        <strain evidence="1 2">CBS 142.35</strain>
    </source>
</reference>
<keyword evidence="2" id="KW-1185">Reference proteome</keyword>
<proteinExistence type="predicted"/>
<dbReference type="Gene3D" id="3.40.630.10">
    <property type="entry name" value="Zn peptidases"/>
    <property type="match status" value="1"/>
</dbReference>
<dbReference type="Proteomes" id="UP000646827">
    <property type="component" value="Unassembled WGS sequence"/>
</dbReference>
<evidence type="ECO:0000313" key="1">
    <source>
        <dbReference type="EMBL" id="KAG2217860.1"/>
    </source>
</evidence>
<comment type="caution">
    <text evidence="1">The sequence shown here is derived from an EMBL/GenBank/DDBJ whole genome shotgun (WGS) entry which is preliminary data.</text>
</comment>